<evidence type="ECO:0000256" key="2">
    <source>
        <dbReference type="ARBA" id="ARBA00004613"/>
    </source>
</evidence>
<evidence type="ECO:0000256" key="5">
    <source>
        <dbReference type="ARBA" id="ARBA00022670"/>
    </source>
</evidence>
<dbReference type="SMART" id="SM00235">
    <property type="entry name" value="ZnMc"/>
    <property type="match status" value="1"/>
</dbReference>
<dbReference type="PANTHER" id="PTHR10201:SF323">
    <property type="entry name" value="MATRIX METALLOPROTEINASE-21"/>
    <property type="match status" value="1"/>
</dbReference>
<accession>A0A5N7MM14</accession>
<comment type="caution">
    <text evidence="12">The sequence shown here is derived from an EMBL/GenBank/DDBJ whole genome shotgun (WGS) entry which is preliminary data.</text>
</comment>
<dbReference type="GO" id="GO:0006508">
    <property type="term" value="P:proteolysis"/>
    <property type="evidence" value="ECO:0007669"/>
    <property type="project" value="UniProtKB-KW"/>
</dbReference>
<keyword evidence="4" id="KW-0964">Secreted</keyword>
<dbReference type="InterPro" id="IPR013858">
    <property type="entry name" value="Peptidase_M10B_C"/>
</dbReference>
<dbReference type="Pfam" id="PF00353">
    <property type="entry name" value="HemolysinCabind"/>
    <property type="match status" value="1"/>
</dbReference>
<evidence type="ECO:0000313" key="13">
    <source>
        <dbReference type="Proteomes" id="UP000403266"/>
    </source>
</evidence>
<keyword evidence="7" id="KW-0677">Repeat</keyword>
<proteinExistence type="inferred from homology"/>
<dbReference type="RefSeq" id="WP_152714403.1">
    <property type="nucleotide sequence ID" value="NZ_VOSJ01000125.1"/>
</dbReference>
<comment type="cofactor">
    <cofactor evidence="1">
        <name>Ca(2+)</name>
        <dbReference type="ChEBI" id="CHEBI:29108"/>
    </cofactor>
</comment>
<dbReference type="PRINTS" id="PR00313">
    <property type="entry name" value="CABNDNGRPT"/>
</dbReference>
<reference evidence="12 13" key="1">
    <citation type="journal article" date="2019" name="Syst. Appl. Microbiol.">
        <title>Microvirga tunisiensis sp. nov., a root nodule symbiotic bacterium isolated from Lupinus micranthus and L. luteus grown in Northern Tunisia.</title>
        <authorList>
            <person name="Msaddak A."/>
            <person name="Rejili M."/>
            <person name="Duran D."/>
            <person name="Mars M."/>
            <person name="Palacios J.M."/>
            <person name="Ruiz-Argueso T."/>
            <person name="Rey L."/>
            <person name="Imperial J."/>
        </authorList>
    </citation>
    <scope>NUCLEOTIDE SEQUENCE [LARGE SCALE GENOMIC DNA]</scope>
    <source>
        <strain evidence="12 13">Lmie10</strain>
    </source>
</reference>
<dbReference type="CDD" id="cd04277">
    <property type="entry name" value="ZnMc_serralysin_like"/>
    <property type="match status" value="1"/>
</dbReference>
<dbReference type="InterPro" id="IPR018511">
    <property type="entry name" value="Hemolysin-typ_Ca-bd_CS"/>
</dbReference>
<dbReference type="OrthoDB" id="223957at2"/>
<keyword evidence="8" id="KW-0378">Hydrolase</keyword>
<comment type="similarity">
    <text evidence="3">Belongs to the peptidase M10B family.</text>
</comment>
<protein>
    <submittedName>
        <fullName evidence="12">Matrixin family metalloprotease</fullName>
    </submittedName>
</protein>
<organism evidence="12 13">
    <name type="scientific">Microvirga tunisiensis</name>
    <dbReference type="NCBI Taxonomy" id="2108360"/>
    <lineage>
        <taxon>Bacteria</taxon>
        <taxon>Pseudomonadati</taxon>
        <taxon>Pseudomonadota</taxon>
        <taxon>Alphaproteobacteria</taxon>
        <taxon>Hyphomicrobiales</taxon>
        <taxon>Methylobacteriaceae</taxon>
        <taxon>Microvirga</taxon>
    </lineage>
</organism>
<evidence type="ECO:0000256" key="6">
    <source>
        <dbReference type="ARBA" id="ARBA00022723"/>
    </source>
</evidence>
<dbReference type="PANTHER" id="PTHR10201">
    <property type="entry name" value="MATRIX METALLOPROTEINASE"/>
    <property type="match status" value="1"/>
</dbReference>
<dbReference type="GO" id="GO:0005509">
    <property type="term" value="F:calcium ion binding"/>
    <property type="evidence" value="ECO:0007669"/>
    <property type="project" value="InterPro"/>
</dbReference>
<evidence type="ECO:0000256" key="4">
    <source>
        <dbReference type="ARBA" id="ARBA00022525"/>
    </source>
</evidence>
<dbReference type="Pfam" id="PF08548">
    <property type="entry name" value="Peptidase_M10_C"/>
    <property type="match status" value="1"/>
</dbReference>
<evidence type="ECO:0000313" key="12">
    <source>
        <dbReference type="EMBL" id="MPR28101.1"/>
    </source>
</evidence>
<evidence type="ECO:0000259" key="11">
    <source>
        <dbReference type="SMART" id="SM00235"/>
    </source>
</evidence>
<dbReference type="SUPFAM" id="SSF55486">
    <property type="entry name" value="Metalloproteases ('zincins'), catalytic domain"/>
    <property type="match status" value="1"/>
</dbReference>
<dbReference type="InterPro" id="IPR034033">
    <property type="entry name" value="Serralysin-like"/>
</dbReference>
<dbReference type="PROSITE" id="PS00330">
    <property type="entry name" value="HEMOLYSIN_CALCIUM"/>
    <property type="match status" value="1"/>
</dbReference>
<keyword evidence="9" id="KW-0862">Zinc</keyword>
<dbReference type="GO" id="GO:0005615">
    <property type="term" value="C:extracellular space"/>
    <property type="evidence" value="ECO:0007669"/>
    <property type="project" value="InterPro"/>
</dbReference>
<feature type="domain" description="Peptidase metallopeptidase" evidence="11">
    <location>
        <begin position="20"/>
        <end position="209"/>
    </location>
</feature>
<dbReference type="GO" id="GO:0008270">
    <property type="term" value="F:zinc ion binding"/>
    <property type="evidence" value="ECO:0007669"/>
    <property type="project" value="InterPro"/>
</dbReference>
<dbReference type="InterPro" id="IPR001343">
    <property type="entry name" value="Hemolysn_Ca-bd"/>
</dbReference>
<dbReference type="Pfam" id="PF00413">
    <property type="entry name" value="Peptidase_M10"/>
    <property type="match status" value="1"/>
</dbReference>
<dbReference type="InterPro" id="IPR011049">
    <property type="entry name" value="Serralysin-like_metalloprot_C"/>
</dbReference>
<dbReference type="AlphaFoldDB" id="A0A5N7MM14"/>
<dbReference type="Gene3D" id="3.40.390.10">
    <property type="entry name" value="Collagenase (Catalytic Domain)"/>
    <property type="match status" value="1"/>
</dbReference>
<evidence type="ECO:0000256" key="8">
    <source>
        <dbReference type="ARBA" id="ARBA00022801"/>
    </source>
</evidence>
<dbReference type="InterPro" id="IPR024079">
    <property type="entry name" value="MetalloPept_cat_dom_sf"/>
</dbReference>
<evidence type="ECO:0000256" key="10">
    <source>
        <dbReference type="ARBA" id="ARBA00023049"/>
    </source>
</evidence>
<evidence type="ECO:0000256" key="9">
    <source>
        <dbReference type="ARBA" id="ARBA00022833"/>
    </source>
</evidence>
<dbReference type="InterPro" id="IPR006026">
    <property type="entry name" value="Peptidase_Metallo"/>
</dbReference>
<keyword evidence="5 12" id="KW-0645">Protease</keyword>
<evidence type="ECO:0000256" key="1">
    <source>
        <dbReference type="ARBA" id="ARBA00001913"/>
    </source>
</evidence>
<dbReference type="EMBL" id="VOSK01000124">
    <property type="protein sequence ID" value="MPR28101.1"/>
    <property type="molecule type" value="Genomic_DNA"/>
</dbReference>
<comment type="subcellular location">
    <subcellularLocation>
        <location evidence="2">Secreted</location>
    </subcellularLocation>
</comment>
<dbReference type="GO" id="GO:0031012">
    <property type="term" value="C:extracellular matrix"/>
    <property type="evidence" value="ECO:0007669"/>
    <property type="project" value="InterPro"/>
</dbReference>
<name>A0A5N7MM14_9HYPH</name>
<evidence type="ECO:0000256" key="3">
    <source>
        <dbReference type="ARBA" id="ARBA00009490"/>
    </source>
</evidence>
<dbReference type="GO" id="GO:0004222">
    <property type="term" value="F:metalloendopeptidase activity"/>
    <property type="evidence" value="ECO:0007669"/>
    <property type="project" value="InterPro"/>
</dbReference>
<dbReference type="Gene3D" id="2.150.10.10">
    <property type="entry name" value="Serralysin-like metalloprotease, C-terminal"/>
    <property type="match status" value="1"/>
</dbReference>
<keyword evidence="13" id="KW-1185">Reference proteome</keyword>
<evidence type="ECO:0000256" key="7">
    <source>
        <dbReference type="ARBA" id="ARBA00022737"/>
    </source>
</evidence>
<dbReference type="SUPFAM" id="SSF51120">
    <property type="entry name" value="beta-Roll"/>
    <property type="match status" value="1"/>
</dbReference>
<gene>
    <name evidence="12" type="ORF">FS320_23795</name>
</gene>
<dbReference type="InterPro" id="IPR001818">
    <property type="entry name" value="Pept_M10_metallopeptidase"/>
</dbReference>
<sequence length="463" mass="48750">MPAIATYGLTGNAYVDGVLGEYKWAGNSITYSFPKSGSYYGNSYGTAENITNFGSLGTVQQATARNALKTYASVANLTFTEIGETATQHADLRLAMSDKTGSAWAYLPTTTAEGGDVWFNISNAYFTSPVKGNYAFMVFLHEIGHALGLEHTHEGNAMPQDRDSLEYTVMSYRSYVGGSTTGGYTNETWGYAQSLMMYDIAAVQHLYGANYATNGGNSTYSWNATTGEMTINGVGQGAPGGNKILLTIWDGGGNDTYDLSNYSTNLKVDLRPGEFTRTSTAQLAKLHWDGSKLAVGNIANALLHNGDARSLIENAVGGSGNDSLTGNDGINLLRGGAGSDTLYGLGGGDSLDGAAGADTLSGGTGMDIFDFNSVKDSLSSARDTIQDFVRGVDRIDLRTIDANTATGGDQAFSFIGNVAFTGQSGQLNFIGNVLSGDVNGDRTADFRINVTGISTLAIADFYL</sequence>
<dbReference type="Proteomes" id="UP000403266">
    <property type="component" value="Unassembled WGS sequence"/>
</dbReference>
<keyword evidence="6" id="KW-0479">Metal-binding</keyword>
<keyword evidence="10 12" id="KW-0482">Metalloprotease</keyword>